<dbReference type="GeneID" id="111458324"/>
<dbReference type="KEGG" id="cmos:111458324"/>
<dbReference type="PANTHER" id="PTHR33148">
    <property type="entry name" value="PLASTID MOVEMENT IMPAIRED PROTEIN-RELATED"/>
    <property type="match status" value="1"/>
</dbReference>
<dbReference type="InterPro" id="IPR025322">
    <property type="entry name" value="PADRE_dom"/>
</dbReference>
<dbReference type="Pfam" id="PF14009">
    <property type="entry name" value="PADRE"/>
    <property type="match status" value="1"/>
</dbReference>
<dbReference type="Proteomes" id="UP000504609">
    <property type="component" value="Unplaced"/>
</dbReference>
<dbReference type="RefSeq" id="XP_022956667.1">
    <property type="nucleotide sequence ID" value="XM_023100899.1"/>
</dbReference>
<feature type="region of interest" description="Disordered" evidence="1">
    <location>
        <begin position="182"/>
        <end position="207"/>
    </location>
</feature>
<reference evidence="3" key="1">
    <citation type="submission" date="2025-08" db="UniProtKB">
        <authorList>
            <consortium name="RefSeq"/>
        </authorList>
    </citation>
    <scope>IDENTIFICATION</scope>
    <source>
        <tissue evidence="3">Young leaves</tissue>
    </source>
</reference>
<evidence type="ECO:0000313" key="2">
    <source>
        <dbReference type="Proteomes" id="UP000504609"/>
    </source>
</evidence>
<feature type="compositionally biased region" description="Gly residues" evidence="1">
    <location>
        <begin position="182"/>
        <end position="198"/>
    </location>
</feature>
<sequence>MGNSIGGRRRVKVMKVDGEILKLKTPIRVSEVLKDYPDHVLMESEAVKHYGVKAKPLEPQQDLNKKKIYFLLQLPKISNPEPPERIPRRVRSSGVNMSAKDRLDLLMLSRRTMSEVAITRPSPVLAAASSAEPRFHSGPMQVKMKIPRSQVAKLMEESRNEGEIAEKIINLYLKNEVNSGGGGGGGHGDAVAGSGGFDAGRHPEPWKPSLVSSVRENSKVHREKRVSFLAMDEGEIGLAVAPNH</sequence>
<keyword evidence="2" id="KW-1185">Reference proteome</keyword>
<gene>
    <name evidence="3" type="primary">LOC111458324</name>
</gene>
<accession>A0A6J1GX06</accession>
<evidence type="ECO:0000256" key="1">
    <source>
        <dbReference type="SAM" id="MobiDB-lite"/>
    </source>
</evidence>
<dbReference type="AlphaFoldDB" id="A0A6J1GX06"/>
<name>A0A6J1GX06_CUCMO</name>
<dbReference type="PANTHER" id="PTHR33148:SF6">
    <property type="entry name" value="DUF4228 DOMAIN-CONTAINING PROTEIN"/>
    <property type="match status" value="1"/>
</dbReference>
<organism evidence="2 3">
    <name type="scientific">Cucurbita moschata</name>
    <name type="common">Winter crookneck squash</name>
    <name type="synonym">Cucurbita pepo var. moschata</name>
    <dbReference type="NCBI Taxonomy" id="3662"/>
    <lineage>
        <taxon>Eukaryota</taxon>
        <taxon>Viridiplantae</taxon>
        <taxon>Streptophyta</taxon>
        <taxon>Embryophyta</taxon>
        <taxon>Tracheophyta</taxon>
        <taxon>Spermatophyta</taxon>
        <taxon>Magnoliopsida</taxon>
        <taxon>eudicotyledons</taxon>
        <taxon>Gunneridae</taxon>
        <taxon>Pentapetalae</taxon>
        <taxon>rosids</taxon>
        <taxon>fabids</taxon>
        <taxon>Cucurbitales</taxon>
        <taxon>Cucurbitaceae</taxon>
        <taxon>Cucurbiteae</taxon>
        <taxon>Cucurbita</taxon>
    </lineage>
</organism>
<protein>
    <submittedName>
        <fullName evidence="3">Uncharacterized protein At1g66480-like</fullName>
    </submittedName>
</protein>
<proteinExistence type="predicted"/>
<evidence type="ECO:0000313" key="3">
    <source>
        <dbReference type="RefSeq" id="XP_022956667.1"/>
    </source>
</evidence>